<dbReference type="InterPro" id="IPR018957">
    <property type="entry name" value="Znf_C3HC4_RING-type"/>
</dbReference>
<dbReference type="Gene3D" id="3.30.160.60">
    <property type="entry name" value="Classic Zinc Finger"/>
    <property type="match status" value="1"/>
</dbReference>
<evidence type="ECO:0000259" key="8">
    <source>
        <dbReference type="PROSITE" id="PS50119"/>
    </source>
</evidence>
<dbReference type="GO" id="GO:0008270">
    <property type="term" value="F:zinc ion binding"/>
    <property type="evidence" value="ECO:0007669"/>
    <property type="project" value="UniProtKB-KW"/>
</dbReference>
<keyword evidence="3 5" id="KW-0863">Zinc-finger</keyword>
<dbReference type="InterPro" id="IPR017907">
    <property type="entry name" value="Znf_RING_CS"/>
</dbReference>
<evidence type="ECO:0000259" key="7">
    <source>
        <dbReference type="PROSITE" id="PS50089"/>
    </source>
</evidence>
<feature type="compositionally biased region" description="Low complexity" evidence="6">
    <location>
        <begin position="94"/>
        <end position="106"/>
    </location>
</feature>
<dbReference type="InterPro" id="IPR000315">
    <property type="entry name" value="Znf_B-box"/>
</dbReference>
<evidence type="ECO:0000256" key="4">
    <source>
        <dbReference type="ARBA" id="ARBA00022833"/>
    </source>
</evidence>
<dbReference type="PROSITE" id="PS00518">
    <property type="entry name" value="ZF_RING_1"/>
    <property type="match status" value="1"/>
</dbReference>
<keyword evidence="2" id="KW-0479">Metal-binding</keyword>
<evidence type="ECO:0000256" key="5">
    <source>
        <dbReference type="PROSITE-ProRule" id="PRU00024"/>
    </source>
</evidence>
<reference evidence="9" key="1">
    <citation type="submission" date="2021-01" db="EMBL/GenBank/DDBJ databases">
        <title>A chromosome-scale assembly of European eel, Anguilla anguilla.</title>
        <authorList>
            <person name="Henkel C."/>
            <person name="Jong-Raadsen S.A."/>
            <person name="Dufour S."/>
            <person name="Weltzien F.-A."/>
            <person name="Palstra A.P."/>
            <person name="Pelster B."/>
            <person name="Spaink H.P."/>
            <person name="Van Den Thillart G.E."/>
            <person name="Jansen H."/>
            <person name="Zahm M."/>
            <person name="Klopp C."/>
            <person name="Cedric C."/>
            <person name="Louis A."/>
            <person name="Berthelot C."/>
            <person name="Parey E."/>
            <person name="Roest Crollius H."/>
            <person name="Montfort J."/>
            <person name="Robinson-Rechavi M."/>
            <person name="Bucao C."/>
            <person name="Bouchez O."/>
            <person name="Gislard M."/>
            <person name="Lluch J."/>
            <person name="Milhes M."/>
            <person name="Lampietro C."/>
            <person name="Lopez Roques C."/>
            <person name="Donnadieu C."/>
            <person name="Braasch I."/>
            <person name="Desvignes T."/>
            <person name="Postlethwait J."/>
            <person name="Bobe J."/>
            <person name="Guiguen Y."/>
            <person name="Dirks R."/>
        </authorList>
    </citation>
    <scope>NUCLEOTIDE SEQUENCE</scope>
    <source>
        <strain evidence="9">Tag_6206</strain>
        <tissue evidence="9">Liver</tissue>
    </source>
</reference>
<evidence type="ECO:0000256" key="6">
    <source>
        <dbReference type="SAM" id="MobiDB-lite"/>
    </source>
</evidence>
<dbReference type="InterPro" id="IPR050143">
    <property type="entry name" value="TRIM/RBCC"/>
</dbReference>
<dbReference type="EMBL" id="JAFIRN010000018">
    <property type="protein sequence ID" value="KAG5831306.1"/>
    <property type="molecule type" value="Genomic_DNA"/>
</dbReference>
<dbReference type="SMART" id="SM00184">
    <property type="entry name" value="RING"/>
    <property type="match status" value="1"/>
</dbReference>
<organism evidence="9 10">
    <name type="scientific">Anguilla anguilla</name>
    <name type="common">European freshwater eel</name>
    <name type="synonym">Muraena anguilla</name>
    <dbReference type="NCBI Taxonomy" id="7936"/>
    <lineage>
        <taxon>Eukaryota</taxon>
        <taxon>Metazoa</taxon>
        <taxon>Chordata</taxon>
        <taxon>Craniata</taxon>
        <taxon>Vertebrata</taxon>
        <taxon>Euteleostomi</taxon>
        <taxon>Actinopterygii</taxon>
        <taxon>Neopterygii</taxon>
        <taxon>Teleostei</taxon>
        <taxon>Anguilliformes</taxon>
        <taxon>Anguillidae</taxon>
        <taxon>Anguilla</taxon>
    </lineage>
</organism>
<comment type="similarity">
    <text evidence="1">Belongs to the TRIM/RBCC family.</text>
</comment>
<feature type="domain" description="RING-type" evidence="7">
    <location>
        <begin position="14"/>
        <end position="54"/>
    </location>
</feature>
<keyword evidence="4" id="KW-0862">Zinc</keyword>
<evidence type="ECO:0000256" key="2">
    <source>
        <dbReference type="ARBA" id="ARBA00022723"/>
    </source>
</evidence>
<dbReference type="AlphaFoldDB" id="A0A9D3LJF6"/>
<protein>
    <submittedName>
        <fullName evidence="9">Uncharacterized protein</fullName>
    </submittedName>
</protein>
<evidence type="ECO:0000256" key="3">
    <source>
        <dbReference type="ARBA" id="ARBA00022771"/>
    </source>
</evidence>
<gene>
    <name evidence="9" type="ORF">ANANG_G00302380</name>
</gene>
<dbReference type="InterPro" id="IPR013083">
    <property type="entry name" value="Znf_RING/FYVE/PHD"/>
</dbReference>
<dbReference type="PANTHER" id="PTHR24103">
    <property type="entry name" value="E3 UBIQUITIN-PROTEIN LIGASE TRIM"/>
    <property type="match status" value="1"/>
</dbReference>
<dbReference type="SMART" id="SM00336">
    <property type="entry name" value="BBOX"/>
    <property type="match status" value="1"/>
</dbReference>
<evidence type="ECO:0000313" key="9">
    <source>
        <dbReference type="EMBL" id="KAG5831306.1"/>
    </source>
</evidence>
<evidence type="ECO:0000313" key="10">
    <source>
        <dbReference type="Proteomes" id="UP001044222"/>
    </source>
</evidence>
<evidence type="ECO:0000256" key="1">
    <source>
        <dbReference type="ARBA" id="ARBA00008518"/>
    </source>
</evidence>
<sequence length="288" mass="32110">MAVRLSSLEDDLTCPVCCDVFQDPVVLRCSHSFCRKCLDTYWKDKSVKDCPSCRRRSSTDKPPANLSLRNIVEFYQKVQSEADGEIGGGPPAHPAASGKGRGAKAAGRGDDTAASGGEGGGGVIPLCSQHGEKLQFFCANDQEPVCVVCQVSKQHRGHNLCPIDEAASDLKEEVQICLKPLNQKLDSFQKMKRQCLKTSEHIQSQARQTEVQIRKTFEELHHFLRVEESTRIAALFNETELKSVIMNEKIDHLTKKMTSLSNTIRDIEKQIEAEDISFLKAYRQTKGR</sequence>
<dbReference type="PROSITE" id="PS50089">
    <property type="entry name" value="ZF_RING_2"/>
    <property type="match status" value="1"/>
</dbReference>
<dbReference type="InterPro" id="IPR001841">
    <property type="entry name" value="Znf_RING"/>
</dbReference>
<proteinExistence type="inferred from homology"/>
<name>A0A9D3LJF6_ANGAN</name>
<dbReference type="SUPFAM" id="SSF57850">
    <property type="entry name" value="RING/U-box"/>
    <property type="match status" value="1"/>
</dbReference>
<dbReference type="Pfam" id="PF00097">
    <property type="entry name" value="zf-C3HC4"/>
    <property type="match status" value="1"/>
</dbReference>
<dbReference type="Gene3D" id="3.30.40.10">
    <property type="entry name" value="Zinc/RING finger domain, C3HC4 (zinc finger)"/>
    <property type="match status" value="1"/>
</dbReference>
<dbReference type="PROSITE" id="PS50119">
    <property type="entry name" value="ZF_BBOX"/>
    <property type="match status" value="1"/>
</dbReference>
<feature type="region of interest" description="Disordered" evidence="6">
    <location>
        <begin position="82"/>
        <end position="117"/>
    </location>
</feature>
<comment type="caution">
    <text evidence="9">The sequence shown here is derived from an EMBL/GenBank/DDBJ whole genome shotgun (WGS) entry which is preliminary data.</text>
</comment>
<keyword evidence="10" id="KW-1185">Reference proteome</keyword>
<dbReference type="SUPFAM" id="SSF57845">
    <property type="entry name" value="B-box zinc-binding domain"/>
    <property type="match status" value="1"/>
</dbReference>
<dbReference type="Pfam" id="PF00643">
    <property type="entry name" value="zf-B_box"/>
    <property type="match status" value="1"/>
</dbReference>
<accession>A0A9D3LJF6</accession>
<dbReference type="Proteomes" id="UP001044222">
    <property type="component" value="Chromosome 18"/>
</dbReference>
<feature type="domain" description="B box-type" evidence="8">
    <location>
        <begin position="126"/>
        <end position="163"/>
    </location>
</feature>